<accession>A0A2A6LXR5</accession>
<dbReference type="AlphaFoldDB" id="A0A2A6LXR5"/>
<evidence type="ECO:0000313" key="2">
    <source>
        <dbReference type="EMBL" id="PDT47344.1"/>
    </source>
</evidence>
<comment type="caution">
    <text evidence="2">The sequence shown here is derived from an EMBL/GenBank/DDBJ whole genome shotgun (WGS) entry which is preliminary data.</text>
</comment>
<dbReference type="RefSeq" id="WP_097586951.1">
    <property type="nucleotide sequence ID" value="NZ_NWTC01000009.1"/>
</dbReference>
<keyword evidence="1" id="KW-1133">Transmembrane helix</keyword>
<dbReference type="Pfam" id="PF23987">
    <property type="entry name" value="Phage_holin_10"/>
    <property type="match status" value="1"/>
</dbReference>
<feature type="transmembrane region" description="Helical" evidence="1">
    <location>
        <begin position="30"/>
        <end position="50"/>
    </location>
</feature>
<gene>
    <name evidence="2" type="ORF">CO661_14270</name>
</gene>
<proteinExistence type="predicted"/>
<reference evidence="2 3" key="1">
    <citation type="submission" date="2017-09" db="EMBL/GenBank/DDBJ databases">
        <title>Comparative genomics of rhizobia isolated from Phaseolus vulgaris in China.</title>
        <authorList>
            <person name="Tong W."/>
        </authorList>
    </citation>
    <scope>NUCLEOTIDE SEQUENCE [LARGE SCALE GENOMIC DNA]</scope>
    <source>
        <strain evidence="2 3">PCH1</strain>
    </source>
</reference>
<organism evidence="2 3">
    <name type="scientific">Rhizobium fredii</name>
    <name type="common">Sinorhizobium fredii</name>
    <dbReference type="NCBI Taxonomy" id="380"/>
    <lineage>
        <taxon>Bacteria</taxon>
        <taxon>Pseudomonadati</taxon>
        <taxon>Pseudomonadota</taxon>
        <taxon>Alphaproteobacteria</taxon>
        <taxon>Hyphomicrobiales</taxon>
        <taxon>Rhizobiaceae</taxon>
        <taxon>Sinorhizobium/Ensifer group</taxon>
        <taxon>Sinorhizobium</taxon>
    </lineage>
</organism>
<dbReference type="EMBL" id="NWTC01000009">
    <property type="protein sequence ID" value="PDT47344.1"/>
    <property type="molecule type" value="Genomic_DNA"/>
</dbReference>
<evidence type="ECO:0000256" key="1">
    <source>
        <dbReference type="SAM" id="Phobius"/>
    </source>
</evidence>
<dbReference type="InterPro" id="IPR058159">
    <property type="entry name" value="Phage_holin_10"/>
</dbReference>
<name>A0A2A6LXR5_RHIFR</name>
<evidence type="ECO:0000313" key="3">
    <source>
        <dbReference type="Proteomes" id="UP000220353"/>
    </source>
</evidence>
<keyword evidence="1" id="KW-0472">Membrane</keyword>
<evidence type="ECO:0008006" key="4">
    <source>
        <dbReference type="Google" id="ProtNLM"/>
    </source>
</evidence>
<protein>
    <recommendedName>
        <fullName evidence="4">Holin</fullName>
    </recommendedName>
</protein>
<keyword evidence="1" id="KW-0812">Transmembrane</keyword>
<dbReference type="Proteomes" id="UP000220353">
    <property type="component" value="Unassembled WGS sequence"/>
</dbReference>
<sequence>MTIDLFVPILRQFLQVVGGILLAKGYFDSATVDAFVGLGVNVLVMVWWLFDRNRINRKNLINKYIADRSE</sequence>